<dbReference type="GO" id="GO:0016020">
    <property type="term" value="C:membrane"/>
    <property type="evidence" value="ECO:0007669"/>
    <property type="project" value="InterPro"/>
</dbReference>
<dbReference type="SUPFAM" id="SSF53756">
    <property type="entry name" value="UDP-Glycosyltransferase/glycogen phosphorylase"/>
    <property type="match status" value="1"/>
</dbReference>
<reference evidence="5 6" key="1">
    <citation type="submission" date="2020-08" db="EMBL/GenBank/DDBJ databases">
        <title>Genomic Encyclopedia of Type Strains, Phase IV (KMG-IV): sequencing the most valuable type-strain genomes for metagenomic binning, comparative biology and taxonomic classification.</title>
        <authorList>
            <person name="Goeker M."/>
        </authorList>
    </citation>
    <scope>NUCLEOTIDE SEQUENCE [LARGE SCALE GENOMIC DNA]</scope>
    <source>
        <strain evidence="5 6">DSM 102044</strain>
    </source>
</reference>
<dbReference type="InterPro" id="IPR055270">
    <property type="entry name" value="Glyco_tran_10_C"/>
</dbReference>
<dbReference type="Proteomes" id="UP000588604">
    <property type="component" value="Unassembled WGS sequence"/>
</dbReference>
<dbReference type="PANTHER" id="PTHR11929:SF194">
    <property type="entry name" value="ALPHA-(1,3)-FUCOSYLTRANSFERASE 10"/>
    <property type="match status" value="1"/>
</dbReference>
<dbReference type="Gene3D" id="3.40.50.11660">
    <property type="entry name" value="Glycosyl transferase family 10, C-terminal domain"/>
    <property type="match status" value="1"/>
</dbReference>
<keyword evidence="2" id="KW-0328">Glycosyltransferase</keyword>
<dbReference type="EMBL" id="JACIJO010000003">
    <property type="protein sequence ID" value="MBB6327949.1"/>
    <property type="molecule type" value="Genomic_DNA"/>
</dbReference>
<gene>
    <name evidence="5" type="ORF">FHS59_003592</name>
</gene>
<evidence type="ECO:0000313" key="6">
    <source>
        <dbReference type="Proteomes" id="UP000588604"/>
    </source>
</evidence>
<evidence type="ECO:0000256" key="3">
    <source>
        <dbReference type="ARBA" id="ARBA00022679"/>
    </source>
</evidence>
<feature type="domain" description="Fucosyltransferase C-terminal" evidence="4">
    <location>
        <begin position="133"/>
        <end position="256"/>
    </location>
</feature>
<keyword evidence="6" id="KW-1185">Reference proteome</keyword>
<keyword evidence="3" id="KW-0808">Transferase</keyword>
<dbReference type="Pfam" id="PF00852">
    <property type="entry name" value="Glyco_transf_10"/>
    <property type="match status" value="1"/>
</dbReference>
<comment type="caution">
    <text evidence="5">The sequence shown here is derived from an EMBL/GenBank/DDBJ whole genome shotgun (WGS) entry which is preliminary data.</text>
</comment>
<evidence type="ECO:0000256" key="2">
    <source>
        <dbReference type="ARBA" id="ARBA00022676"/>
    </source>
</evidence>
<accession>A0A841MQR7</accession>
<dbReference type="GO" id="GO:0046920">
    <property type="term" value="F:alpha-(1-&gt;3)-fucosyltransferase activity"/>
    <property type="evidence" value="ECO:0007669"/>
    <property type="project" value="TreeGrafter"/>
</dbReference>
<dbReference type="AlphaFoldDB" id="A0A841MQR7"/>
<evidence type="ECO:0000259" key="4">
    <source>
        <dbReference type="Pfam" id="PF00852"/>
    </source>
</evidence>
<evidence type="ECO:0000313" key="5">
    <source>
        <dbReference type="EMBL" id="MBB6327949.1"/>
    </source>
</evidence>
<sequence length="333" mass="39434">MKFINILTRYNFPNFIHQLDNARFKNIISFHENSSEEIIWDFIVVYEGINEIRDFKVKKGGLIFISGEPPMSSVYPKKFLDQFDLVISSHPRLNHPRNILFQQGLNWHFGYNFRKNSYSYTYESLINLALPVKTKNISIISSSKRMMPGHRKRSKLIGSLMKQFPDSIDFFGKGIKPIDDKADALLPYRFHICIENSFINDYWTEKFADPLLGYSVPIYIGCPNIKKYFDDDFYFHFNISDSNGLVNLIHQINQNPVKIYNEKIGSLIEGRKKLLNEYNIFSLINFIIPRITLFDSFKYYSVSLLPCNHFKIYNFLLYKLRLRRLILRFISLY</sequence>
<organism evidence="5 6">
    <name type="scientific">Algoriphagus iocasae</name>
    <dbReference type="NCBI Taxonomy" id="1836499"/>
    <lineage>
        <taxon>Bacteria</taxon>
        <taxon>Pseudomonadati</taxon>
        <taxon>Bacteroidota</taxon>
        <taxon>Cytophagia</taxon>
        <taxon>Cytophagales</taxon>
        <taxon>Cyclobacteriaceae</taxon>
        <taxon>Algoriphagus</taxon>
    </lineage>
</organism>
<proteinExistence type="inferred from homology"/>
<protein>
    <recommendedName>
        <fullName evidence="4">Fucosyltransferase C-terminal domain-containing protein</fullName>
    </recommendedName>
</protein>
<name>A0A841MQR7_9BACT</name>
<comment type="similarity">
    <text evidence="1">Belongs to the glycosyltransferase 10 family.</text>
</comment>
<dbReference type="PANTHER" id="PTHR11929">
    <property type="entry name" value="ALPHA- 1,3 -FUCOSYLTRANSFERASE"/>
    <property type="match status" value="1"/>
</dbReference>
<dbReference type="RefSeq" id="WP_184496686.1">
    <property type="nucleotide sequence ID" value="NZ_JACIJO010000003.1"/>
</dbReference>
<dbReference type="InterPro" id="IPR001503">
    <property type="entry name" value="Glyco_trans_10"/>
</dbReference>
<dbReference type="InterPro" id="IPR038577">
    <property type="entry name" value="GT10-like_C_sf"/>
</dbReference>
<evidence type="ECO:0000256" key="1">
    <source>
        <dbReference type="ARBA" id="ARBA00008919"/>
    </source>
</evidence>